<sequence length="214" mass="23891">MSPKICTVEGCTTAALSRAMCVKHYHRWKQHGDPKICLKPTDPLGATGPCMVATCERDAATRRMCTLHYGRWRKHGDPLVTKPRRKRSCSLDECTTVALAKGLCSKHYARARTHGDPRAMAPSGRPIKGAEITHAGIHKRLLRQRGKAAAYKCVDCGGPANEWSYDNSDPEELQEYLGDSLCAYSLSLDHYEPRCTPCHRRFDLKARQLKDSPA</sequence>
<dbReference type="RefSeq" id="WP_128387477.1">
    <property type="nucleotide sequence ID" value="NZ_CP035037.1"/>
</dbReference>
<proteinExistence type="predicted"/>
<gene>
    <name evidence="1" type="ORF">Leucomu_12995</name>
</gene>
<accession>A0ABX5QIC3</accession>
<evidence type="ECO:0000313" key="1">
    <source>
        <dbReference type="EMBL" id="QAB18703.1"/>
    </source>
</evidence>
<organism evidence="1 2">
    <name type="scientific">Leucobacter muris</name>
    <dbReference type="NCBI Taxonomy" id="1935379"/>
    <lineage>
        <taxon>Bacteria</taxon>
        <taxon>Bacillati</taxon>
        <taxon>Actinomycetota</taxon>
        <taxon>Actinomycetes</taxon>
        <taxon>Micrococcales</taxon>
        <taxon>Microbacteriaceae</taxon>
        <taxon>Leucobacter</taxon>
    </lineage>
</organism>
<name>A0ABX5QIC3_9MICO</name>
<protein>
    <recommendedName>
        <fullName evidence="3">HNH endonuclease</fullName>
    </recommendedName>
</protein>
<dbReference type="Proteomes" id="UP000285768">
    <property type="component" value="Chromosome"/>
</dbReference>
<evidence type="ECO:0008006" key="3">
    <source>
        <dbReference type="Google" id="ProtNLM"/>
    </source>
</evidence>
<evidence type="ECO:0000313" key="2">
    <source>
        <dbReference type="Proteomes" id="UP000285768"/>
    </source>
</evidence>
<keyword evidence="2" id="KW-1185">Reference proteome</keyword>
<reference evidence="1 2" key="1">
    <citation type="submission" date="2019-01" db="EMBL/GenBank/DDBJ databases">
        <title>Leucobacter muris sp. nov. isolated from the nose of a laboratory mouse.</title>
        <authorList>
            <person name="Benga L."/>
            <person name="Sproeer C."/>
            <person name="Schumann P."/>
            <person name="Verbarg S."/>
            <person name="Bunk B."/>
            <person name="Engelhardt E."/>
            <person name="Benten P.M."/>
            <person name="Sager M."/>
        </authorList>
    </citation>
    <scope>NUCLEOTIDE SEQUENCE [LARGE SCALE GENOMIC DNA]</scope>
    <source>
        <strain evidence="1 2">DSM 101948</strain>
    </source>
</reference>
<dbReference type="EMBL" id="CP035037">
    <property type="protein sequence ID" value="QAB18703.1"/>
    <property type="molecule type" value="Genomic_DNA"/>
</dbReference>